<dbReference type="InterPro" id="IPR005794">
    <property type="entry name" value="Fmt"/>
</dbReference>
<dbReference type="InterPro" id="IPR005793">
    <property type="entry name" value="Formyl_trans_C"/>
</dbReference>
<dbReference type="HAMAP" id="MF_00182">
    <property type="entry name" value="Formyl_trans"/>
    <property type="match status" value="1"/>
</dbReference>
<dbReference type="OrthoDB" id="9802815at2"/>
<evidence type="ECO:0000256" key="5">
    <source>
        <dbReference type="HAMAP-Rule" id="MF_00182"/>
    </source>
</evidence>
<dbReference type="GO" id="GO:0005829">
    <property type="term" value="C:cytosol"/>
    <property type="evidence" value="ECO:0007669"/>
    <property type="project" value="TreeGrafter"/>
</dbReference>
<dbReference type="SUPFAM" id="SSF53328">
    <property type="entry name" value="Formyltransferase"/>
    <property type="match status" value="1"/>
</dbReference>
<name>K9XR03_STAC7</name>
<comment type="catalytic activity">
    <reaction evidence="5">
        <text>L-methionyl-tRNA(fMet) + (6R)-10-formyltetrahydrofolate = N-formyl-L-methionyl-tRNA(fMet) + (6S)-5,6,7,8-tetrahydrofolate + H(+)</text>
        <dbReference type="Rhea" id="RHEA:24380"/>
        <dbReference type="Rhea" id="RHEA-COMP:9952"/>
        <dbReference type="Rhea" id="RHEA-COMP:9953"/>
        <dbReference type="ChEBI" id="CHEBI:15378"/>
        <dbReference type="ChEBI" id="CHEBI:57453"/>
        <dbReference type="ChEBI" id="CHEBI:78530"/>
        <dbReference type="ChEBI" id="CHEBI:78844"/>
        <dbReference type="ChEBI" id="CHEBI:195366"/>
        <dbReference type="EC" id="2.1.2.9"/>
    </reaction>
</comment>
<accession>K9XR03</accession>
<evidence type="ECO:0000256" key="2">
    <source>
        <dbReference type="ARBA" id="ARBA00012261"/>
    </source>
</evidence>
<dbReference type="FunFam" id="3.40.50.12230:FF:000001">
    <property type="entry name" value="Methionyl-tRNA formyltransferase"/>
    <property type="match status" value="1"/>
</dbReference>
<reference evidence="9" key="1">
    <citation type="journal article" date="2013" name="Proc. Natl. Acad. Sci. U.S.A.">
        <title>Improving the coverage of the cyanobacterial phylum using diversity-driven genome sequencing.</title>
        <authorList>
            <person name="Shih P.M."/>
            <person name="Wu D."/>
            <person name="Latifi A."/>
            <person name="Axen S.D."/>
            <person name="Fewer D.P."/>
            <person name="Talla E."/>
            <person name="Calteau A."/>
            <person name="Cai F."/>
            <person name="Tandeau de Marsac N."/>
            <person name="Rippka R."/>
            <person name="Herdman M."/>
            <person name="Sivonen K."/>
            <person name="Coursin T."/>
            <person name="Laurent T."/>
            <person name="Goodwin L."/>
            <person name="Nolan M."/>
            <person name="Davenport K.W."/>
            <person name="Han C.S."/>
            <person name="Rubin E.M."/>
            <person name="Eisen J.A."/>
            <person name="Woyke T."/>
            <person name="Gugger M."/>
            <person name="Kerfeld C.A."/>
        </authorList>
    </citation>
    <scope>NUCLEOTIDE SEQUENCE [LARGE SCALE GENOMIC DNA]</scope>
    <source>
        <strain evidence="9">ATCC 29371 / PCC 7437</strain>
    </source>
</reference>
<dbReference type="NCBIfam" id="TIGR00460">
    <property type="entry name" value="fmt"/>
    <property type="match status" value="1"/>
</dbReference>
<dbReference type="STRING" id="111780.Sta7437_0913"/>
<evidence type="ECO:0000313" key="8">
    <source>
        <dbReference type="EMBL" id="AFZ34496.1"/>
    </source>
</evidence>
<dbReference type="CDD" id="cd08646">
    <property type="entry name" value="FMT_core_Met-tRNA-FMT_N"/>
    <property type="match status" value="1"/>
</dbReference>
<proteinExistence type="inferred from homology"/>
<comment type="similarity">
    <text evidence="1 5">Belongs to the Fmt family.</text>
</comment>
<dbReference type="EC" id="2.1.2.9" evidence="2 5"/>
<dbReference type="Pfam" id="PF00551">
    <property type="entry name" value="Formyl_trans_N"/>
    <property type="match status" value="1"/>
</dbReference>
<dbReference type="InterPro" id="IPR001555">
    <property type="entry name" value="GART_AS"/>
</dbReference>
<evidence type="ECO:0000256" key="1">
    <source>
        <dbReference type="ARBA" id="ARBA00010699"/>
    </source>
</evidence>
<organism evidence="8 9">
    <name type="scientific">Stanieria cyanosphaera (strain ATCC 29371 / PCC 7437)</name>
    <dbReference type="NCBI Taxonomy" id="111780"/>
    <lineage>
        <taxon>Bacteria</taxon>
        <taxon>Bacillati</taxon>
        <taxon>Cyanobacteriota</taxon>
        <taxon>Cyanophyceae</taxon>
        <taxon>Pleurocapsales</taxon>
        <taxon>Dermocarpellaceae</taxon>
        <taxon>Stanieria</taxon>
    </lineage>
</organism>
<comment type="function">
    <text evidence="5">Attaches a formyl group to the free amino group of methionyl-tRNA(fMet). The formyl group appears to play a dual role in the initiator identity of N-formylmethionyl-tRNA by promoting its recognition by IF2 and preventing the misappropriation of this tRNA by the elongation apparatus.</text>
</comment>
<dbReference type="KEGG" id="scs:Sta7437_0913"/>
<dbReference type="InterPro" id="IPR044135">
    <property type="entry name" value="Met-tRNA-FMT_C"/>
</dbReference>
<keyword evidence="3 5" id="KW-0808">Transferase</keyword>
<dbReference type="HOGENOM" id="CLU_033347_1_1_3"/>
<evidence type="ECO:0000256" key="4">
    <source>
        <dbReference type="ARBA" id="ARBA00022917"/>
    </source>
</evidence>
<dbReference type="PROSITE" id="PS00373">
    <property type="entry name" value="GART"/>
    <property type="match status" value="1"/>
</dbReference>
<dbReference type="InterPro" id="IPR036477">
    <property type="entry name" value="Formyl_transf_N_sf"/>
</dbReference>
<dbReference type="Gene3D" id="3.40.50.12230">
    <property type="match status" value="1"/>
</dbReference>
<dbReference type="AlphaFoldDB" id="K9XR03"/>
<keyword evidence="9" id="KW-1185">Reference proteome</keyword>
<dbReference type="GO" id="GO:0004479">
    <property type="term" value="F:methionyl-tRNA formyltransferase activity"/>
    <property type="evidence" value="ECO:0007669"/>
    <property type="project" value="UniProtKB-UniRule"/>
</dbReference>
<feature type="binding site" evidence="5">
    <location>
        <begin position="111"/>
        <end position="114"/>
    </location>
    <ligand>
        <name>(6S)-5,6,7,8-tetrahydrofolate</name>
        <dbReference type="ChEBI" id="CHEBI:57453"/>
    </ligand>
</feature>
<dbReference type="Proteomes" id="UP000010473">
    <property type="component" value="Chromosome"/>
</dbReference>
<dbReference type="InterPro" id="IPR011034">
    <property type="entry name" value="Formyl_transferase-like_C_sf"/>
</dbReference>
<keyword evidence="4 5" id="KW-0648">Protein biosynthesis</keyword>
<gene>
    <name evidence="5" type="primary">fmt</name>
    <name evidence="8" type="ordered locus">Sta7437_0913</name>
</gene>
<evidence type="ECO:0000313" key="9">
    <source>
        <dbReference type="Proteomes" id="UP000010473"/>
    </source>
</evidence>
<dbReference type="PANTHER" id="PTHR11138:SF5">
    <property type="entry name" value="METHIONYL-TRNA FORMYLTRANSFERASE, MITOCHONDRIAL"/>
    <property type="match status" value="1"/>
</dbReference>
<sequence length="331" mass="36696">MKIVFFGTPQFAVPTLEKLIEHPNFEVIAIVTQPDKRRGRGNQMMPSAVKKVALEHHIPVWQPKRIKKDRETLTKLTQSQADVFVVVAYGQILSTEMLQMPKLGCINVHGSILPKYRGAAPIQWSIYHGDQETGITTMLMDEGMDTGNMLLKAYTPIELLDNAHQIAATLASQGADLLIETLLKLPALQPIPQDDSQATYARLIDKSDYAIDWFRTAIEIHNQVRGFFPNCVATLDNKPLKIMATVPVEAAYFTQLPAEFKTLKQRLTDLASLTGHPGEIVSIIKNFGAVVQTGTGLLLLKEVQVAGKRPQSGWDFVNGMRLSVGDRIDNG</sequence>
<dbReference type="PANTHER" id="PTHR11138">
    <property type="entry name" value="METHIONYL-TRNA FORMYLTRANSFERASE"/>
    <property type="match status" value="1"/>
</dbReference>
<evidence type="ECO:0000259" key="7">
    <source>
        <dbReference type="Pfam" id="PF02911"/>
    </source>
</evidence>
<feature type="domain" description="Formyl transferase C-terminal" evidence="7">
    <location>
        <begin position="204"/>
        <end position="320"/>
    </location>
</feature>
<dbReference type="SUPFAM" id="SSF50486">
    <property type="entry name" value="FMT C-terminal domain-like"/>
    <property type="match status" value="1"/>
</dbReference>
<dbReference type="eggNOG" id="COG0223">
    <property type="taxonomic scope" value="Bacteria"/>
</dbReference>
<dbReference type="CDD" id="cd08704">
    <property type="entry name" value="Met_tRNA_FMT_C"/>
    <property type="match status" value="1"/>
</dbReference>
<dbReference type="EMBL" id="CP003653">
    <property type="protein sequence ID" value="AFZ34496.1"/>
    <property type="molecule type" value="Genomic_DNA"/>
</dbReference>
<feature type="domain" description="Formyl transferase N-terminal" evidence="6">
    <location>
        <begin position="1"/>
        <end position="182"/>
    </location>
</feature>
<dbReference type="RefSeq" id="WP_015192169.1">
    <property type="nucleotide sequence ID" value="NC_019748.1"/>
</dbReference>
<dbReference type="Pfam" id="PF02911">
    <property type="entry name" value="Formyl_trans_C"/>
    <property type="match status" value="1"/>
</dbReference>
<protein>
    <recommendedName>
        <fullName evidence="2 5">Methionyl-tRNA formyltransferase</fullName>
        <ecNumber evidence="2 5">2.1.2.9</ecNumber>
    </recommendedName>
</protein>
<dbReference type="PATRIC" id="fig|111780.3.peg.953"/>
<dbReference type="InterPro" id="IPR041711">
    <property type="entry name" value="Met-tRNA-FMT_N"/>
</dbReference>
<evidence type="ECO:0000256" key="3">
    <source>
        <dbReference type="ARBA" id="ARBA00022679"/>
    </source>
</evidence>
<evidence type="ECO:0000259" key="6">
    <source>
        <dbReference type="Pfam" id="PF00551"/>
    </source>
</evidence>
<dbReference type="InterPro" id="IPR002376">
    <property type="entry name" value="Formyl_transf_N"/>
</dbReference>